<gene>
    <name evidence="3" type="ORF">PgNI_01378</name>
</gene>
<feature type="region of interest" description="Disordered" evidence="1">
    <location>
        <begin position="25"/>
        <end position="107"/>
    </location>
</feature>
<proteinExistence type="predicted"/>
<protein>
    <submittedName>
        <fullName evidence="3">Uncharacterized protein</fullName>
    </submittedName>
</protein>
<accession>A0A6P8BJH4</accession>
<name>A0A6P8BJH4_PYRGI</name>
<sequence>MGRLSTTSHHLASVAMSRALLQQRDKGGTNTVAGGRHPDLDAPGSRFGGTALHAAAIRATWPTRDGPTSTRPHPCTAPRPRATPRSCAGPGNARPDEEADAAPTARLSRRDEVAGLMESYMAADGERPLQQGEPEEAVSAAADSVVHEPEHEEDIKDDAGEWGARELRRVLFLDGKHGQPSSDALQVDCAGGSKILARRASKVWR</sequence>
<dbReference type="Proteomes" id="UP000515153">
    <property type="component" value="Unplaced"/>
</dbReference>
<feature type="compositionally biased region" description="Low complexity" evidence="1">
    <location>
        <begin position="70"/>
        <end position="88"/>
    </location>
</feature>
<evidence type="ECO:0000313" key="2">
    <source>
        <dbReference type="Proteomes" id="UP000515153"/>
    </source>
</evidence>
<dbReference type="AlphaFoldDB" id="A0A6P8BJH4"/>
<feature type="compositionally biased region" description="Basic and acidic residues" evidence="1">
    <location>
        <begin position="145"/>
        <end position="161"/>
    </location>
</feature>
<evidence type="ECO:0000313" key="3">
    <source>
        <dbReference type="RefSeq" id="XP_030987251.1"/>
    </source>
</evidence>
<keyword evidence="2" id="KW-1185">Reference proteome</keyword>
<organism evidence="2 3">
    <name type="scientific">Pyricularia grisea</name>
    <name type="common">Crabgrass-specific blast fungus</name>
    <name type="synonym">Magnaporthe grisea</name>
    <dbReference type="NCBI Taxonomy" id="148305"/>
    <lineage>
        <taxon>Eukaryota</taxon>
        <taxon>Fungi</taxon>
        <taxon>Dikarya</taxon>
        <taxon>Ascomycota</taxon>
        <taxon>Pezizomycotina</taxon>
        <taxon>Sordariomycetes</taxon>
        <taxon>Sordariomycetidae</taxon>
        <taxon>Magnaporthales</taxon>
        <taxon>Pyriculariaceae</taxon>
        <taxon>Pyricularia</taxon>
    </lineage>
</organism>
<dbReference type="KEGG" id="pgri:PgNI_01378"/>
<reference evidence="3" key="1">
    <citation type="journal article" date="2019" name="Mol. Biol. Evol.">
        <title>Blast fungal genomes show frequent chromosomal changes, gene gains and losses, and effector gene turnover.</title>
        <authorList>
            <person name="Gomez Luciano L.B."/>
            <person name="Jason Tsai I."/>
            <person name="Chuma I."/>
            <person name="Tosa Y."/>
            <person name="Chen Y.H."/>
            <person name="Li J.Y."/>
            <person name="Li M.Y."/>
            <person name="Jade Lu M.Y."/>
            <person name="Nakayashiki H."/>
            <person name="Li W.H."/>
        </authorList>
    </citation>
    <scope>NUCLEOTIDE SEQUENCE</scope>
    <source>
        <strain evidence="3">NI907</strain>
    </source>
</reference>
<feature type="region of interest" description="Disordered" evidence="1">
    <location>
        <begin position="125"/>
        <end position="161"/>
    </location>
</feature>
<reference evidence="3" key="3">
    <citation type="submission" date="2025-08" db="UniProtKB">
        <authorList>
            <consortium name="RefSeq"/>
        </authorList>
    </citation>
    <scope>IDENTIFICATION</scope>
    <source>
        <strain evidence="3">NI907</strain>
    </source>
</reference>
<dbReference type="RefSeq" id="XP_030987251.1">
    <property type="nucleotide sequence ID" value="XM_031121451.1"/>
</dbReference>
<reference evidence="3" key="2">
    <citation type="submission" date="2019-10" db="EMBL/GenBank/DDBJ databases">
        <authorList>
            <consortium name="NCBI Genome Project"/>
        </authorList>
    </citation>
    <scope>NUCLEOTIDE SEQUENCE</scope>
    <source>
        <strain evidence="3">NI907</strain>
    </source>
</reference>
<evidence type="ECO:0000256" key="1">
    <source>
        <dbReference type="SAM" id="MobiDB-lite"/>
    </source>
</evidence>
<dbReference type="GeneID" id="41956365"/>